<protein>
    <recommendedName>
        <fullName evidence="3">Secreted protein</fullName>
    </recommendedName>
</protein>
<organism evidence="1 2">
    <name type="scientific">Ilyodon furcidens</name>
    <name type="common">goldbreast splitfin</name>
    <dbReference type="NCBI Taxonomy" id="33524"/>
    <lineage>
        <taxon>Eukaryota</taxon>
        <taxon>Metazoa</taxon>
        <taxon>Chordata</taxon>
        <taxon>Craniata</taxon>
        <taxon>Vertebrata</taxon>
        <taxon>Euteleostomi</taxon>
        <taxon>Actinopterygii</taxon>
        <taxon>Neopterygii</taxon>
        <taxon>Teleostei</taxon>
        <taxon>Neoteleostei</taxon>
        <taxon>Acanthomorphata</taxon>
        <taxon>Ovalentaria</taxon>
        <taxon>Atherinomorphae</taxon>
        <taxon>Cyprinodontiformes</taxon>
        <taxon>Goodeidae</taxon>
        <taxon>Ilyodon</taxon>
    </lineage>
</organism>
<proteinExistence type="predicted"/>
<evidence type="ECO:0008006" key="3">
    <source>
        <dbReference type="Google" id="ProtNLM"/>
    </source>
</evidence>
<dbReference type="EMBL" id="JAHRIQ010100777">
    <property type="protein sequence ID" value="MEQ2253896.1"/>
    <property type="molecule type" value="Genomic_DNA"/>
</dbReference>
<name>A0ABV0VBS0_9TELE</name>
<reference evidence="1 2" key="1">
    <citation type="submission" date="2021-06" db="EMBL/GenBank/DDBJ databases">
        <authorList>
            <person name="Palmer J.M."/>
        </authorList>
    </citation>
    <scope>NUCLEOTIDE SEQUENCE [LARGE SCALE GENOMIC DNA]</scope>
    <source>
        <strain evidence="2">if_2019</strain>
        <tissue evidence="1">Muscle</tissue>
    </source>
</reference>
<accession>A0ABV0VBS0</accession>
<evidence type="ECO:0000313" key="2">
    <source>
        <dbReference type="Proteomes" id="UP001482620"/>
    </source>
</evidence>
<comment type="caution">
    <text evidence="1">The sequence shown here is derived from an EMBL/GenBank/DDBJ whole genome shotgun (WGS) entry which is preliminary data.</text>
</comment>
<evidence type="ECO:0000313" key="1">
    <source>
        <dbReference type="EMBL" id="MEQ2253896.1"/>
    </source>
</evidence>
<dbReference type="Proteomes" id="UP001482620">
    <property type="component" value="Unassembled WGS sequence"/>
</dbReference>
<gene>
    <name evidence="1" type="ORF">ILYODFUR_037256</name>
</gene>
<keyword evidence="2" id="KW-1185">Reference proteome</keyword>
<sequence>MVALIPRMQQLLCDLTVFFLCTILSSFLAMRSTSCVLAISADSSSSVELLCCGGNIHLRRGKIPLSLRFSVLSTESADFSPSCYPSLVCCGVTPGDDGRWSLFR</sequence>